<dbReference type="GO" id="GO:0016787">
    <property type="term" value="F:hydrolase activity"/>
    <property type="evidence" value="ECO:0007669"/>
    <property type="project" value="UniProtKB-KW"/>
</dbReference>
<dbReference type="InterPro" id="IPR000330">
    <property type="entry name" value="SNF2_N"/>
</dbReference>
<keyword evidence="3" id="KW-0067">ATP-binding</keyword>
<dbReference type="SMART" id="SM00487">
    <property type="entry name" value="DEXDc"/>
    <property type="match status" value="1"/>
</dbReference>
<dbReference type="GO" id="GO:0008094">
    <property type="term" value="F:ATP-dependent activity, acting on DNA"/>
    <property type="evidence" value="ECO:0007669"/>
    <property type="project" value="TreeGrafter"/>
</dbReference>
<dbReference type="Proteomes" id="UP001175226">
    <property type="component" value="Unassembled WGS sequence"/>
</dbReference>
<sequence length="1005" mass="113890">MPCTTCSGQSPSGPVSSPWSLGNFFPTGTVSFPLTSDIACDHVLSEDGWHYFRSDAVLSHLQDSPRDDTLCREIEFLVKHRFIAATYRQSLPSVLVVRIYVIPYDLPGVQGQLRIRKQLILNRARRSLRLLLSVVEQGVQAWDGSASGGVPLFSTASDSRTLAEIYGELPSPSVSEIPNLGIRSTLFTYQRRSVATMLQKETMEKDVPDPLYVRVLALNEDAFYLQPGTMEILRERPMVAPSRGGVLCEELGTGKTVMTLTLIMATLHQLSAPEESIIDVRPVLTPLSLRYFPSGEMAAARNRLMRSRRQKSTNIPTLGVPSLPELLLHQMCTKPDETVWEHRMRPDSEMDSTLQIFEQHQFRVLFQSNIPFYHHYDAEPTANERFQRRKANGIEKYISTAERELRVLILRSRSKLPDAKALASDYDIILITYSRFTAENLAKDVSKLHSWKICNCDIPNVSPLLQIRWKRLVIDEGHVSASMSTILTPFTKLLSIEHRWIVTGTPTTNLLGLNFGAKVDGMQELYDDEGDTEFWELFKDPEGSASQSREVTPPVVKQARIWNKYDREDLRKLGNMITHFVGAPQFLADPQLMRTHVTEPLMDPDGPRPGAIEVLTQVMSMVDFIFSRQDVEADVVLPPIYKEAVFLDLDPYAVRSYNALQAAIAINAVDSERRDQDYLFHPRNSDMLQELVSNMTQIMFWSVDERLYNADEIMTRPKVHIETAINRNASQEDLELITQAIEHIDGREYPEPRVRTTARAPLLALCTQIDCKPLITPGRMLELGAAIAERDHAKQILFAESTKKMDLRKRKAKKEDADPLDASARTLPDVPSTLLSLSPFRRIRIKDSASSKLNYIINEVLRYAQNEKFLIFSDSALTLAHVADALELLQVKYLRFMSHVPTQVPWSSWAVSVSYHLNLVSASRVIFCEPVWQPDVESQAIKRAHRIGQTKHISVKTLAIRNTAEENMVSRRTALQDCPDKLPKLIDESGMRHYIAVRCPALVHN</sequence>
<dbReference type="Gene3D" id="3.40.50.10810">
    <property type="entry name" value="Tandem AAA-ATPase domain"/>
    <property type="match status" value="1"/>
</dbReference>
<comment type="caution">
    <text evidence="5">The sequence shown here is derived from an EMBL/GenBank/DDBJ whole genome shotgun (WGS) entry which is preliminary data.</text>
</comment>
<organism evidence="5 6">
    <name type="scientific">Armillaria borealis</name>
    <dbReference type="NCBI Taxonomy" id="47425"/>
    <lineage>
        <taxon>Eukaryota</taxon>
        <taxon>Fungi</taxon>
        <taxon>Dikarya</taxon>
        <taxon>Basidiomycota</taxon>
        <taxon>Agaricomycotina</taxon>
        <taxon>Agaricomycetes</taxon>
        <taxon>Agaricomycetidae</taxon>
        <taxon>Agaricales</taxon>
        <taxon>Marasmiineae</taxon>
        <taxon>Physalacriaceae</taxon>
        <taxon>Armillaria</taxon>
    </lineage>
</organism>
<evidence type="ECO:0000313" key="5">
    <source>
        <dbReference type="EMBL" id="KAK0441106.1"/>
    </source>
</evidence>
<protein>
    <recommendedName>
        <fullName evidence="4">Helicase ATP-binding domain-containing protein</fullName>
    </recommendedName>
</protein>
<evidence type="ECO:0000259" key="4">
    <source>
        <dbReference type="PROSITE" id="PS51192"/>
    </source>
</evidence>
<accession>A0AA39MNB6</accession>
<dbReference type="InterPro" id="IPR050628">
    <property type="entry name" value="SNF2_RAD54_helicase_TF"/>
</dbReference>
<dbReference type="EMBL" id="JAUEPT010000031">
    <property type="protein sequence ID" value="KAK0441106.1"/>
    <property type="molecule type" value="Genomic_DNA"/>
</dbReference>
<evidence type="ECO:0000256" key="2">
    <source>
        <dbReference type="ARBA" id="ARBA00022801"/>
    </source>
</evidence>
<feature type="domain" description="Helicase ATP-binding" evidence="4">
    <location>
        <begin position="378"/>
        <end position="524"/>
    </location>
</feature>
<reference evidence="5" key="1">
    <citation type="submission" date="2023-06" db="EMBL/GenBank/DDBJ databases">
        <authorList>
            <consortium name="Lawrence Berkeley National Laboratory"/>
            <person name="Ahrendt S."/>
            <person name="Sahu N."/>
            <person name="Indic B."/>
            <person name="Wong-Bajracharya J."/>
            <person name="Merenyi Z."/>
            <person name="Ke H.-M."/>
            <person name="Monk M."/>
            <person name="Kocsube S."/>
            <person name="Drula E."/>
            <person name="Lipzen A."/>
            <person name="Balint B."/>
            <person name="Henrissat B."/>
            <person name="Andreopoulos B."/>
            <person name="Martin F.M."/>
            <person name="Harder C.B."/>
            <person name="Rigling D."/>
            <person name="Ford K.L."/>
            <person name="Foster G.D."/>
            <person name="Pangilinan J."/>
            <person name="Papanicolaou A."/>
            <person name="Barry K."/>
            <person name="LaButti K."/>
            <person name="Viragh M."/>
            <person name="Koriabine M."/>
            <person name="Yan M."/>
            <person name="Riley R."/>
            <person name="Champramary S."/>
            <person name="Plett K.L."/>
            <person name="Tsai I.J."/>
            <person name="Slot J."/>
            <person name="Sipos G."/>
            <person name="Plett J."/>
            <person name="Nagy L.G."/>
            <person name="Grigoriev I.V."/>
        </authorList>
    </citation>
    <scope>NUCLEOTIDE SEQUENCE</scope>
    <source>
        <strain evidence="5">FPL87.14</strain>
    </source>
</reference>
<dbReference type="PANTHER" id="PTHR45626">
    <property type="entry name" value="TRANSCRIPTION TERMINATION FACTOR 2-RELATED"/>
    <property type="match status" value="1"/>
</dbReference>
<dbReference type="GO" id="GO:0005524">
    <property type="term" value="F:ATP binding"/>
    <property type="evidence" value="ECO:0007669"/>
    <property type="project" value="UniProtKB-KW"/>
</dbReference>
<proteinExistence type="predicted"/>
<dbReference type="AlphaFoldDB" id="A0AA39MNB6"/>
<dbReference type="CDD" id="cd18793">
    <property type="entry name" value="SF2_C_SNF"/>
    <property type="match status" value="1"/>
</dbReference>
<dbReference type="PROSITE" id="PS51192">
    <property type="entry name" value="HELICASE_ATP_BIND_1"/>
    <property type="match status" value="1"/>
</dbReference>
<dbReference type="Pfam" id="PF00176">
    <property type="entry name" value="SNF2-rel_dom"/>
    <property type="match status" value="1"/>
</dbReference>
<keyword evidence="2" id="KW-0378">Hydrolase</keyword>
<dbReference type="GO" id="GO:0006281">
    <property type="term" value="P:DNA repair"/>
    <property type="evidence" value="ECO:0007669"/>
    <property type="project" value="TreeGrafter"/>
</dbReference>
<dbReference type="InterPro" id="IPR038718">
    <property type="entry name" value="SNF2-like_sf"/>
</dbReference>
<keyword evidence="1" id="KW-0547">Nucleotide-binding</keyword>
<evidence type="ECO:0000256" key="1">
    <source>
        <dbReference type="ARBA" id="ARBA00022741"/>
    </source>
</evidence>
<evidence type="ECO:0000313" key="6">
    <source>
        <dbReference type="Proteomes" id="UP001175226"/>
    </source>
</evidence>
<gene>
    <name evidence="5" type="ORF">EV421DRAFT_1891362</name>
</gene>
<dbReference type="InterPro" id="IPR014001">
    <property type="entry name" value="Helicase_ATP-bd"/>
</dbReference>
<dbReference type="InterPro" id="IPR027417">
    <property type="entry name" value="P-loop_NTPase"/>
</dbReference>
<keyword evidence="6" id="KW-1185">Reference proteome</keyword>
<dbReference type="SUPFAM" id="SSF52540">
    <property type="entry name" value="P-loop containing nucleoside triphosphate hydrolases"/>
    <property type="match status" value="2"/>
</dbReference>
<evidence type="ECO:0000256" key="3">
    <source>
        <dbReference type="ARBA" id="ARBA00022840"/>
    </source>
</evidence>
<dbReference type="PANTHER" id="PTHR45626:SF51">
    <property type="entry name" value="SNF2-RELATED DOMAIN-CONTAINING PROTEIN"/>
    <property type="match status" value="1"/>
</dbReference>
<name>A0AA39MNB6_9AGAR</name>
<dbReference type="InterPro" id="IPR049730">
    <property type="entry name" value="SNF2/RAD54-like_C"/>
</dbReference>
<dbReference type="GO" id="GO:0005634">
    <property type="term" value="C:nucleus"/>
    <property type="evidence" value="ECO:0007669"/>
    <property type="project" value="TreeGrafter"/>
</dbReference>
<dbReference type="Gene3D" id="3.40.50.300">
    <property type="entry name" value="P-loop containing nucleotide triphosphate hydrolases"/>
    <property type="match status" value="1"/>
</dbReference>